<evidence type="ECO:0000313" key="2">
    <source>
        <dbReference type="Proteomes" id="UP000001194"/>
    </source>
</evidence>
<proteinExistence type="predicted"/>
<dbReference type="STRING" id="486041.B0DT47"/>
<gene>
    <name evidence="1" type="ORF">LACBIDRAFT_332559</name>
</gene>
<protein>
    <submittedName>
        <fullName evidence="1">Predicted protein</fullName>
    </submittedName>
</protein>
<dbReference type="InParanoid" id="B0DT47"/>
<dbReference type="GeneID" id="6082793"/>
<dbReference type="KEGG" id="lbc:LACBIDRAFT_332559"/>
<name>B0DT47_LACBS</name>
<dbReference type="HOGENOM" id="CLU_138061_0_0_1"/>
<keyword evidence="2" id="KW-1185">Reference proteome</keyword>
<dbReference type="Proteomes" id="UP000001194">
    <property type="component" value="Unassembled WGS sequence"/>
</dbReference>
<dbReference type="AlphaFoldDB" id="B0DT47"/>
<dbReference type="OrthoDB" id="2657344at2759"/>
<dbReference type="EMBL" id="DS547132">
    <property type="protein sequence ID" value="EDR02157.1"/>
    <property type="molecule type" value="Genomic_DNA"/>
</dbReference>
<accession>B0DT47</accession>
<dbReference type="RefSeq" id="XP_001887102.1">
    <property type="nucleotide sequence ID" value="XM_001887067.1"/>
</dbReference>
<organism evidence="2">
    <name type="scientific">Laccaria bicolor (strain S238N-H82 / ATCC MYA-4686)</name>
    <name type="common">Bicoloured deceiver</name>
    <name type="synonym">Laccaria laccata var. bicolor</name>
    <dbReference type="NCBI Taxonomy" id="486041"/>
    <lineage>
        <taxon>Eukaryota</taxon>
        <taxon>Fungi</taxon>
        <taxon>Dikarya</taxon>
        <taxon>Basidiomycota</taxon>
        <taxon>Agaricomycotina</taxon>
        <taxon>Agaricomycetes</taxon>
        <taxon>Agaricomycetidae</taxon>
        <taxon>Agaricales</taxon>
        <taxon>Agaricineae</taxon>
        <taxon>Hydnangiaceae</taxon>
        <taxon>Laccaria</taxon>
    </lineage>
</organism>
<evidence type="ECO:0000313" key="1">
    <source>
        <dbReference type="EMBL" id="EDR02157.1"/>
    </source>
</evidence>
<reference evidence="1 2" key="1">
    <citation type="journal article" date="2008" name="Nature">
        <title>The genome of Laccaria bicolor provides insights into mycorrhizal symbiosis.</title>
        <authorList>
            <person name="Martin F."/>
            <person name="Aerts A."/>
            <person name="Ahren D."/>
            <person name="Brun A."/>
            <person name="Danchin E.G.J."/>
            <person name="Duchaussoy F."/>
            <person name="Gibon J."/>
            <person name="Kohler A."/>
            <person name="Lindquist E."/>
            <person name="Pereda V."/>
            <person name="Salamov A."/>
            <person name="Shapiro H.J."/>
            <person name="Wuyts J."/>
            <person name="Blaudez D."/>
            <person name="Buee M."/>
            <person name="Brokstein P."/>
            <person name="Canbaeck B."/>
            <person name="Cohen D."/>
            <person name="Courty P.E."/>
            <person name="Coutinho P.M."/>
            <person name="Delaruelle C."/>
            <person name="Detter J.C."/>
            <person name="Deveau A."/>
            <person name="DiFazio S."/>
            <person name="Duplessis S."/>
            <person name="Fraissinet-Tachet L."/>
            <person name="Lucic E."/>
            <person name="Frey-Klett P."/>
            <person name="Fourrey C."/>
            <person name="Feussner I."/>
            <person name="Gay G."/>
            <person name="Grimwood J."/>
            <person name="Hoegger P.J."/>
            <person name="Jain P."/>
            <person name="Kilaru S."/>
            <person name="Labbe J."/>
            <person name="Lin Y.C."/>
            <person name="Legue V."/>
            <person name="Le Tacon F."/>
            <person name="Marmeisse R."/>
            <person name="Melayah D."/>
            <person name="Montanini B."/>
            <person name="Muratet M."/>
            <person name="Nehls U."/>
            <person name="Niculita-Hirzel H."/>
            <person name="Oudot-Le Secq M.P."/>
            <person name="Peter M."/>
            <person name="Quesneville H."/>
            <person name="Rajashekar B."/>
            <person name="Reich M."/>
            <person name="Rouhier N."/>
            <person name="Schmutz J."/>
            <person name="Yin T."/>
            <person name="Chalot M."/>
            <person name="Henrissat B."/>
            <person name="Kuees U."/>
            <person name="Lucas S."/>
            <person name="Van de Peer Y."/>
            <person name="Podila G.K."/>
            <person name="Polle A."/>
            <person name="Pukkila P.J."/>
            <person name="Richardson P.M."/>
            <person name="Rouze P."/>
            <person name="Sanders I.R."/>
            <person name="Stajich J.E."/>
            <person name="Tunlid A."/>
            <person name="Tuskan G."/>
            <person name="Grigoriev I.V."/>
        </authorList>
    </citation>
    <scope>NUCLEOTIDE SEQUENCE [LARGE SCALE GENOMIC DNA]</scope>
    <source>
        <strain evidence="2">S238N-H82 / ATCC MYA-4686</strain>
    </source>
</reference>
<sequence length="163" mass="18707">MAVLAEWDEAGLALKPKEARFWERREATTFLSREKAWIEQWLNAWKELDEHQASTTDYYNTDQYFNHPLRKANPALIITMFIAVALSVIANVSRSPCNLVLHLMKHMLQLVAPSVTWENIPEDICTAHQKFDLDPVTTTYATCPACSFLYAPVEKDGHQVYPP</sequence>